<proteinExistence type="predicted"/>
<organism evidence="2 3">
    <name type="scientific">Pleuronectes platessa</name>
    <name type="common">European plaice</name>
    <dbReference type="NCBI Taxonomy" id="8262"/>
    <lineage>
        <taxon>Eukaryota</taxon>
        <taxon>Metazoa</taxon>
        <taxon>Chordata</taxon>
        <taxon>Craniata</taxon>
        <taxon>Vertebrata</taxon>
        <taxon>Euteleostomi</taxon>
        <taxon>Actinopterygii</taxon>
        <taxon>Neopterygii</taxon>
        <taxon>Teleostei</taxon>
        <taxon>Neoteleostei</taxon>
        <taxon>Acanthomorphata</taxon>
        <taxon>Carangaria</taxon>
        <taxon>Pleuronectiformes</taxon>
        <taxon>Pleuronectoidei</taxon>
        <taxon>Pleuronectidae</taxon>
        <taxon>Pleuronectes</taxon>
    </lineage>
</organism>
<feature type="region of interest" description="Disordered" evidence="1">
    <location>
        <begin position="54"/>
        <end position="76"/>
    </location>
</feature>
<dbReference type="AlphaFoldDB" id="A0A9N7UVX2"/>
<reference evidence="2" key="1">
    <citation type="submission" date="2020-03" db="EMBL/GenBank/DDBJ databases">
        <authorList>
            <person name="Weist P."/>
        </authorList>
    </citation>
    <scope>NUCLEOTIDE SEQUENCE</scope>
</reference>
<comment type="caution">
    <text evidence="2">The sequence shown here is derived from an EMBL/GenBank/DDBJ whole genome shotgun (WGS) entry which is preliminary data.</text>
</comment>
<feature type="region of interest" description="Disordered" evidence="1">
    <location>
        <begin position="1"/>
        <end position="31"/>
    </location>
</feature>
<dbReference type="EMBL" id="CADEAL010002065">
    <property type="protein sequence ID" value="CAB1437729.1"/>
    <property type="molecule type" value="Genomic_DNA"/>
</dbReference>
<name>A0A9N7UVX2_PLEPL</name>
<protein>
    <submittedName>
        <fullName evidence="2">Uncharacterized protein</fullName>
    </submittedName>
</protein>
<sequence>MRPLVHPYGSPPGQAESIASEPTEPRLDDEAEPEWQKLGLWAEKVSGSSLVRLHGETTKDEPGLICPKIQESPYPV</sequence>
<evidence type="ECO:0000313" key="3">
    <source>
        <dbReference type="Proteomes" id="UP001153269"/>
    </source>
</evidence>
<evidence type="ECO:0000256" key="1">
    <source>
        <dbReference type="SAM" id="MobiDB-lite"/>
    </source>
</evidence>
<dbReference type="Proteomes" id="UP001153269">
    <property type="component" value="Unassembled WGS sequence"/>
</dbReference>
<keyword evidence="3" id="KW-1185">Reference proteome</keyword>
<evidence type="ECO:0000313" key="2">
    <source>
        <dbReference type="EMBL" id="CAB1437729.1"/>
    </source>
</evidence>
<accession>A0A9N7UVX2</accession>
<gene>
    <name evidence="2" type="ORF">PLEPLA_LOCUS25748</name>
</gene>